<evidence type="ECO:0000256" key="5">
    <source>
        <dbReference type="SAM" id="Coils"/>
    </source>
</evidence>
<gene>
    <name evidence="9 10" type="primary">krt78.2.L</name>
</gene>
<protein>
    <submittedName>
        <fullName evidence="9">Keratin, type II cytoskeletal 1</fullName>
    </submittedName>
</protein>
<keyword evidence="8" id="KW-1185">Reference proteome</keyword>
<dbReference type="GO" id="GO:0045109">
    <property type="term" value="P:intermediate filament organization"/>
    <property type="evidence" value="ECO:0000318"/>
    <property type="project" value="GO_Central"/>
</dbReference>
<dbReference type="GeneID" id="108708659"/>
<dbReference type="Proteomes" id="UP000186698">
    <property type="component" value="Chromosome 2L"/>
</dbReference>
<dbReference type="OMA" id="IASECCN"/>
<dbReference type="InterPro" id="IPR039008">
    <property type="entry name" value="IF_rod_dom"/>
</dbReference>
<feature type="domain" description="IF rod" evidence="7">
    <location>
        <begin position="203"/>
        <end position="518"/>
    </location>
</feature>
<dbReference type="InterPro" id="IPR032444">
    <property type="entry name" value="Keratin_2_head"/>
</dbReference>
<dbReference type="GO" id="GO:0030280">
    <property type="term" value="F:structural constituent of skin epidermis"/>
    <property type="evidence" value="ECO:0000318"/>
    <property type="project" value="GO_Central"/>
</dbReference>
<evidence type="ECO:0000256" key="3">
    <source>
        <dbReference type="ARBA" id="ARBA00061646"/>
    </source>
</evidence>
<dbReference type="PANTHER" id="PTHR45616">
    <property type="entry name" value="GATA-TYPE DOMAIN-CONTAINING PROTEIN"/>
    <property type="match status" value="1"/>
</dbReference>
<dbReference type="PANTHER" id="PTHR45616:SF63">
    <property type="entry name" value="KERATIN, TYPE II CYTOSKELETAL"/>
    <property type="match status" value="1"/>
</dbReference>
<dbReference type="SMART" id="SM01391">
    <property type="entry name" value="Filament"/>
    <property type="match status" value="1"/>
</dbReference>
<dbReference type="PaxDb" id="8355-A0A1L8HIK6"/>
<feature type="coiled-coil region" evidence="5">
    <location>
        <begin position="260"/>
        <end position="343"/>
    </location>
</feature>
<name>A0A1L8HIK6_XENLA</name>
<dbReference type="Gene3D" id="1.20.5.170">
    <property type="match status" value="1"/>
</dbReference>
<dbReference type="AGR" id="Xenbase:XB-GENE-17344972"/>
<dbReference type="Pfam" id="PF16208">
    <property type="entry name" value="Keratin_2_head"/>
    <property type="match status" value="1"/>
</dbReference>
<dbReference type="GO" id="GO:0005615">
    <property type="term" value="C:extracellular space"/>
    <property type="evidence" value="ECO:0007669"/>
    <property type="project" value="TreeGrafter"/>
</dbReference>
<dbReference type="PROSITE" id="PS00226">
    <property type="entry name" value="IF_ROD_1"/>
    <property type="match status" value="1"/>
</dbReference>
<dbReference type="PROSITE" id="PS51842">
    <property type="entry name" value="IF_ROD_2"/>
    <property type="match status" value="1"/>
</dbReference>
<accession>A0A1L8HIK6</accession>
<dbReference type="GO" id="GO:0045095">
    <property type="term" value="C:keratin filament"/>
    <property type="evidence" value="ECO:0000318"/>
    <property type="project" value="GO_Central"/>
</dbReference>
<dbReference type="STRING" id="8355.A0A1L8HIK6"/>
<evidence type="ECO:0000256" key="6">
    <source>
        <dbReference type="SAM" id="MobiDB-lite"/>
    </source>
</evidence>
<evidence type="ECO:0000313" key="9">
    <source>
        <dbReference type="RefSeq" id="XP_018103082.1"/>
    </source>
</evidence>
<dbReference type="CTD" id="108708659"/>
<sequence length="672" mass="66820">MNRGQQSFGSRSVVGTKTFSSASIGGGGGGFSRGGGGRISFSSTSMSKGMGGGGAGGGGGGFMHGGGAGFSSQSLHSLGGTRKTAISTGSGRGGGGSFGGAAGVGFGGGAGGGGYGGGAGGGGFGGGGFGGGGFGGGGFGGGGGGFGGGGFGGGPGGLDGGFGGMNFPVCPPGGIQEVTINQSLLAPLNMDIDPTIQKVRTEEREQIKTLNNKFASFIDKVRFLEQQNQVLNTKWELLQEHGQKGVSKRSNIGPLFEAYISNLRRTLDGLQNDKHRLETDLRGTQDLVEDYKNKYEDEINKRTTAENEFVVLKKDVDAAYMNKVELESKVDALTDEINFLRTLYEAEVQDLQSQLSDISVVLSMDNNRVLDLDGIIAEVKCQYEEIANKSKAEAEAACAMKFQQLQATAGQHGDRVKSSKTEIADLNRMIQRLKAEIENVKKQCANLQISITEAEERGELAVKDAQKKLDELQEALKKAKEEMAKQLHEYQTLMSIKLSLDIEIATYRKLLEGEECRITGEIQNNVSISVISGSTSIGGGGFGAGGGGFGAGGGGFGAGGGGYGAGGAGGGGYGAGGAGGGGYGAGGAGGGGYGAGGAGGGGFGAGGAGGGGFGAGGYGGGGGGQFSGGYSAGGGGGGGYGMGGGGGFSSGSRQGVAIISTTSSSSSSKRNY</sequence>
<feature type="region of interest" description="Disordered" evidence="6">
    <location>
        <begin position="24"/>
        <end position="53"/>
    </location>
</feature>
<dbReference type="FunFam" id="1.20.5.500:FF:000001">
    <property type="entry name" value="Type II keratin 23"/>
    <property type="match status" value="1"/>
</dbReference>
<dbReference type="SUPFAM" id="SSF64593">
    <property type="entry name" value="Intermediate filament protein, coiled coil region"/>
    <property type="match status" value="3"/>
</dbReference>
<evidence type="ECO:0000256" key="1">
    <source>
        <dbReference type="ARBA" id="ARBA00022754"/>
    </source>
</evidence>
<feature type="coiled-coil region" evidence="5">
    <location>
        <begin position="416"/>
        <end position="496"/>
    </location>
</feature>
<dbReference type="Gene3D" id="1.20.5.500">
    <property type="entry name" value="Single helix bin"/>
    <property type="match status" value="1"/>
</dbReference>
<dbReference type="Xenbase" id="XB-GENE-17344972">
    <property type="gene designation" value="krt78.2.L"/>
</dbReference>
<dbReference type="KEGG" id="xla:108708659"/>
<evidence type="ECO:0000256" key="2">
    <source>
        <dbReference type="ARBA" id="ARBA00023054"/>
    </source>
</evidence>
<dbReference type="InterPro" id="IPR003054">
    <property type="entry name" value="Keratin_II"/>
</dbReference>
<dbReference type="Pfam" id="PF00038">
    <property type="entry name" value="Filament"/>
    <property type="match status" value="1"/>
</dbReference>
<dbReference type="RefSeq" id="XP_018103082.1">
    <property type="nucleotide sequence ID" value="XM_018247593.2"/>
</dbReference>
<dbReference type="GO" id="GO:0031424">
    <property type="term" value="P:keratinization"/>
    <property type="evidence" value="ECO:0000318"/>
    <property type="project" value="GO_Central"/>
</dbReference>
<dbReference type="AlphaFoldDB" id="A0A1L8HIK6"/>
<evidence type="ECO:0000313" key="8">
    <source>
        <dbReference type="Proteomes" id="UP000186698"/>
    </source>
</evidence>
<keyword evidence="2 5" id="KW-0175">Coiled coil</keyword>
<reference evidence="9" key="1">
    <citation type="submission" date="2025-08" db="UniProtKB">
        <authorList>
            <consortium name="RefSeq"/>
        </authorList>
    </citation>
    <scope>IDENTIFICATION</scope>
    <source>
        <strain evidence="9">J_2021</strain>
        <tissue evidence="9">Erythrocytes</tissue>
    </source>
</reference>
<evidence type="ECO:0000259" key="7">
    <source>
        <dbReference type="PROSITE" id="PS51842"/>
    </source>
</evidence>
<dbReference type="PRINTS" id="PR01276">
    <property type="entry name" value="TYPE2KERATIN"/>
</dbReference>
<proteinExistence type="inferred from homology"/>
<dbReference type="Gene3D" id="1.20.5.1160">
    <property type="entry name" value="Vasodilator-stimulated phosphoprotein"/>
    <property type="match status" value="1"/>
</dbReference>
<organism evidence="8 9">
    <name type="scientific">Xenopus laevis</name>
    <name type="common">African clawed frog</name>
    <dbReference type="NCBI Taxonomy" id="8355"/>
    <lineage>
        <taxon>Eukaryota</taxon>
        <taxon>Metazoa</taxon>
        <taxon>Chordata</taxon>
        <taxon>Craniata</taxon>
        <taxon>Vertebrata</taxon>
        <taxon>Euteleostomi</taxon>
        <taxon>Amphibia</taxon>
        <taxon>Batrachia</taxon>
        <taxon>Anura</taxon>
        <taxon>Pipoidea</taxon>
        <taxon>Pipidae</taxon>
        <taxon>Xenopodinae</taxon>
        <taxon>Xenopus</taxon>
        <taxon>Xenopus</taxon>
    </lineage>
</organism>
<dbReference type="OrthoDB" id="2441647at2759"/>
<feature type="compositionally biased region" description="Gly residues" evidence="6">
    <location>
        <begin position="24"/>
        <end position="38"/>
    </location>
</feature>
<dbReference type="FunFam" id="1.20.5.170:FF:000004">
    <property type="entry name" value="Keratin, type II cytoskeletal 5"/>
    <property type="match status" value="1"/>
</dbReference>
<dbReference type="InterPro" id="IPR018039">
    <property type="entry name" value="IF_conserved"/>
</dbReference>
<evidence type="ECO:0000256" key="4">
    <source>
        <dbReference type="RuleBase" id="RU000685"/>
    </source>
</evidence>
<evidence type="ECO:0000313" key="10">
    <source>
        <dbReference type="Xenbase" id="XB-GENE-17344972"/>
    </source>
</evidence>
<dbReference type="FunFam" id="1.20.5.1160:FF:000001">
    <property type="entry name" value="Keratin type II"/>
    <property type="match status" value="1"/>
</dbReference>
<comment type="similarity">
    <text evidence="3 4">Belongs to the intermediate filament family.</text>
</comment>
<dbReference type="Bgee" id="108708659">
    <property type="expression patterns" value="Expressed in zone of skin and 6 other cell types or tissues"/>
</dbReference>
<keyword evidence="1 4" id="KW-0403">Intermediate filament</keyword>